<dbReference type="InterPro" id="IPR058625">
    <property type="entry name" value="MdtA-like_BSH"/>
</dbReference>
<protein>
    <submittedName>
        <fullName evidence="4">Efflux RND transporter periplasmic adaptor subunit</fullName>
    </submittedName>
</protein>
<dbReference type="PANTHER" id="PTHR30469">
    <property type="entry name" value="MULTIDRUG RESISTANCE PROTEIN MDTA"/>
    <property type="match status" value="1"/>
</dbReference>
<dbReference type="Gene3D" id="2.40.420.20">
    <property type="match status" value="1"/>
</dbReference>
<dbReference type="InterPro" id="IPR058792">
    <property type="entry name" value="Beta-barrel_RND_2"/>
</dbReference>
<dbReference type="AlphaFoldDB" id="A0A7T5R1D7"/>
<dbReference type="NCBIfam" id="TIGR01730">
    <property type="entry name" value="RND_mfp"/>
    <property type="match status" value="1"/>
</dbReference>
<dbReference type="Pfam" id="PF25954">
    <property type="entry name" value="Beta-barrel_RND_2"/>
    <property type="match status" value="1"/>
</dbReference>
<dbReference type="Proteomes" id="UP000595362">
    <property type="component" value="Chromosome"/>
</dbReference>
<dbReference type="Pfam" id="PF25917">
    <property type="entry name" value="BSH_RND"/>
    <property type="match status" value="1"/>
</dbReference>
<gene>
    <name evidence="4" type="ORF">HYS17_09270</name>
</gene>
<dbReference type="Gene3D" id="2.40.50.100">
    <property type="match status" value="1"/>
</dbReference>
<feature type="domain" description="CusB-like beta-barrel" evidence="3">
    <location>
        <begin position="202"/>
        <end position="274"/>
    </location>
</feature>
<name>A0A7T5R1D7_9BACT</name>
<organism evidence="4 5">
    <name type="scientific">Micavibrio aeruginosavorus</name>
    <dbReference type="NCBI Taxonomy" id="349221"/>
    <lineage>
        <taxon>Bacteria</taxon>
        <taxon>Pseudomonadati</taxon>
        <taxon>Bdellovibrionota</taxon>
        <taxon>Bdellovibrionia</taxon>
        <taxon>Bdellovibrionales</taxon>
        <taxon>Pseudobdellovibrionaceae</taxon>
        <taxon>Micavibrio</taxon>
    </lineage>
</organism>
<comment type="similarity">
    <text evidence="1">Belongs to the membrane fusion protein (MFP) (TC 8.A.1) family.</text>
</comment>
<evidence type="ECO:0000313" key="5">
    <source>
        <dbReference type="Proteomes" id="UP000595362"/>
    </source>
</evidence>
<evidence type="ECO:0000256" key="1">
    <source>
        <dbReference type="ARBA" id="ARBA00009477"/>
    </source>
</evidence>
<evidence type="ECO:0000313" key="4">
    <source>
        <dbReference type="EMBL" id="QQG35697.1"/>
    </source>
</evidence>
<dbReference type="GO" id="GO:1990281">
    <property type="term" value="C:efflux pump complex"/>
    <property type="evidence" value="ECO:0007669"/>
    <property type="project" value="TreeGrafter"/>
</dbReference>
<dbReference type="PANTHER" id="PTHR30469:SF29">
    <property type="entry name" value="BLR2860 PROTEIN"/>
    <property type="match status" value="1"/>
</dbReference>
<dbReference type="Gene3D" id="1.10.287.470">
    <property type="entry name" value="Helix hairpin bin"/>
    <property type="match status" value="1"/>
</dbReference>
<dbReference type="GO" id="GO:0015562">
    <property type="term" value="F:efflux transmembrane transporter activity"/>
    <property type="evidence" value="ECO:0007669"/>
    <property type="project" value="TreeGrafter"/>
</dbReference>
<dbReference type="InterPro" id="IPR006143">
    <property type="entry name" value="RND_pump_MFP"/>
</dbReference>
<feature type="domain" description="Multidrug resistance protein MdtA-like barrel-sandwich hybrid" evidence="2">
    <location>
        <begin position="69"/>
        <end position="194"/>
    </location>
</feature>
<dbReference type="FunFam" id="2.40.30.170:FF:000010">
    <property type="entry name" value="Efflux RND transporter periplasmic adaptor subunit"/>
    <property type="match status" value="1"/>
</dbReference>
<dbReference type="SUPFAM" id="SSF111369">
    <property type="entry name" value="HlyD-like secretion proteins"/>
    <property type="match status" value="1"/>
</dbReference>
<evidence type="ECO:0000259" key="3">
    <source>
        <dbReference type="Pfam" id="PF25954"/>
    </source>
</evidence>
<evidence type="ECO:0000259" key="2">
    <source>
        <dbReference type="Pfam" id="PF25917"/>
    </source>
</evidence>
<reference evidence="4 5" key="1">
    <citation type="submission" date="2020-07" db="EMBL/GenBank/DDBJ databases">
        <title>Huge and variable diversity of episymbiotic CPR bacteria and DPANN archaea in groundwater ecosystems.</title>
        <authorList>
            <person name="He C.Y."/>
            <person name="Keren R."/>
            <person name="Whittaker M."/>
            <person name="Farag I.F."/>
            <person name="Doudna J."/>
            <person name="Cate J.H.D."/>
            <person name="Banfield J.F."/>
        </authorList>
    </citation>
    <scope>NUCLEOTIDE SEQUENCE [LARGE SCALE GENOMIC DNA]</scope>
    <source>
        <strain evidence="4">NC_groundwater_70_Ag_B-0.1um_54_66</strain>
    </source>
</reference>
<dbReference type="Gene3D" id="2.40.30.170">
    <property type="match status" value="1"/>
</dbReference>
<accession>A0A7T5R1D7</accession>
<sequence length="385" mass="41568">MKKRFLIVFVLMAVVAGGLYGYQLFVKKMMGQFFAAMANPPPAPVAVAEAVSMPVPRTLEGIGTITAVRQVTISPEVSGRISEILFEAGQSVAQGDILAHMNDDQEKADLEIYRAQAKLAELNLNRSSKLVDVASPRSTVDQYRASLDEARGAIARTEAQIAKKTIAAPFDGVLGIRQINLGQYLNPGEPMITLTDLSELFVNFTLPEQTLAELKTGQAVSLTVDAYPQKKFAAVINAIEPQVGQETRTVKVQASMKNPDNLLSPGMYAKVRVSLPQGAPAVIVPETAVDFTIYGDSVYVLRVPQDAAQQKNEQGDALFQANRVYVKSGARFDNKVAILEGDIRPGDKVVTTGQLKVNPGALVKIAPVDGLAKNYESIKDNIPNE</sequence>
<proteinExistence type="inferred from homology"/>
<dbReference type="EMBL" id="CP066681">
    <property type="protein sequence ID" value="QQG35697.1"/>
    <property type="molecule type" value="Genomic_DNA"/>
</dbReference>